<dbReference type="InterPro" id="IPR000757">
    <property type="entry name" value="Beta-glucanase-like"/>
</dbReference>
<dbReference type="PANTHER" id="PTHR10963">
    <property type="entry name" value="GLYCOSYL HYDROLASE-RELATED"/>
    <property type="match status" value="1"/>
</dbReference>
<comment type="caution">
    <text evidence="3">The sequence shown here is derived from an EMBL/GenBank/DDBJ whole genome shotgun (WGS) entry which is preliminary data.</text>
</comment>
<dbReference type="GO" id="GO:0004553">
    <property type="term" value="F:hydrolase activity, hydrolyzing O-glycosyl compounds"/>
    <property type="evidence" value="ECO:0007669"/>
    <property type="project" value="InterPro"/>
</dbReference>
<accession>A0A930UAT5</accession>
<dbReference type="InterPro" id="IPR050546">
    <property type="entry name" value="Glycosyl_Hydrlase_16"/>
</dbReference>
<dbReference type="GO" id="GO:0005975">
    <property type="term" value="P:carbohydrate metabolic process"/>
    <property type="evidence" value="ECO:0007669"/>
    <property type="project" value="InterPro"/>
</dbReference>
<dbReference type="InterPro" id="IPR013320">
    <property type="entry name" value="ConA-like_dom_sf"/>
</dbReference>
<evidence type="ECO:0000313" key="3">
    <source>
        <dbReference type="EMBL" id="MBF2708039.1"/>
    </source>
</evidence>
<proteinExistence type="inferred from homology"/>
<dbReference type="Pfam" id="PF00722">
    <property type="entry name" value="Glyco_hydro_16"/>
    <property type="match status" value="1"/>
</dbReference>
<dbReference type="SUPFAM" id="SSF49899">
    <property type="entry name" value="Concanavalin A-like lectins/glucanases"/>
    <property type="match status" value="1"/>
</dbReference>
<dbReference type="Proteomes" id="UP000646211">
    <property type="component" value="Unassembled WGS sequence"/>
</dbReference>
<keyword evidence="3" id="KW-0378">Hydrolase</keyword>
<name>A0A930UAT5_9FLAO</name>
<organism evidence="3 4">
    <name type="scientific">Flavobacterium soyangense</name>
    <dbReference type="NCBI Taxonomy" id="2023265"/>
    <lineage>
        <taxon>Bacteria</taxon>
        <taxon>Pseudomonadati</taxon>
        <taxon>Bacteroidota</taxon>
        <taxon>Flavobacteriia</taxon>
        <taxon>Flavobacteriales</taxon>
        <taxon>Flavobacteriaceae</taxon>
        <taxon>Flavobacterium</taxon>
    </lineage>
</organism>
<dbReference type="PANTHER" id="PTHR10963:SF55">
    <property type="entry name" value="GLYCOSIDE HYDROLASE FAMILY 16 PROTEIN"/>
    <property type="match status" value="1"/>
</dbReference>
<gene>
    <name evidence="3" type="ORF">IR213_05460</name>
</gene>
<reference evidence="3" key="1">
    <citation type="submission" date="2020-11" db="EMBL/GenBank/DDBJ databases">
        <title>Genome of Flavobacterium soyangense.</title>
        <authorList>
            <person name="Liu Q."/>
            <person name="Xin Y.-H."/>
        </authorList>
    </citation>
    <scope>NUCLEOTIDE SEQUENCE</scope>
    <source>
        <strain evidence="3">CGMCC 1.13493</strain>
    </source>
</reference>
<comment type="similarity">
    <text evidence="1">Belongs to the glycosyl hydrolase 16 family.</text>
</comment>
<evidence type="ECO:0000313" key="4">
    <source>
        <dbReference type="Proteomes" id="UP000646211"/>
    </source>
</evidence>
<dbReference type="RefSeq" id="WP_194311302.1">
    <property type="nucleotide sequence ID" value="NZ_JADHEC010000008.1"/>
</dbReference>
<dbReference type="AlphaFoldDB" id="A0A930UAT5"/>
<dbReference type="EMBL" id="JADHEC010000008">
    <property type="protein sequence ID" value="MBF2708039.1"/>
    <property type="molecule type" value="Genomic_DNA"/>
</dbReference>
<evidence type="ECO:0000256" key="1">
    <source>
        <dbReference type="ARBA" id="ARBA00006865"/>
    </source>
</evidence>
<protein>
    <submittedName>
        <fullName evidence="3">Glycoside hydrolase family 16 protein</fullName>
    </submittedName>
</protein>
<evidence type="ECO:0000259" key="2">
    <source>
        <dbReference type="PROSITE" id="PS51762"/>
    </source>
</evidence>
<sequence length="278" mass="31416">MKNYLLNKRYALLVTLVFVLMLSMVSCNPEAVQKVEQRNWQLTWSDDFEGAAGVLPDATKWTFDIGNGGWGNQELQYYTNRPENVSLDGTGNLVITAKSESFGGSSFSSARIKTEGLFTQAYGRFEARIKTPYGPGIWPAFWMLGANNQTAVWPQIGEIDIMELKGHQPNINHGSLHGPGYSGGNAITDIYALLNDRFDNDYHIFAVEWDADKIDFFVDNYLYERVKKSDVNSKGEWVFDHPFYLILNIAVGGNFVGFPTAQTPFPQKMMIDYVKVYQ</sequence>
<dbReference type="CDD" id="cd08023">
    <property type="entry name" value="GH16_laminarinase_like"/>
    <property type="match status" value="1"/>
</dbReference>
<dbReference type="Gene3D" id="2.60.120.200">
    <property type="match status" value="1"/>
</dbReference>
<keyword evidence="4" id="KW-1185">Reference proteome</keyword>
<feature type="domain" description="GH16" evidence="2">
    <location>
        <begin position="42"/>
        <end position="278"/>
    </location>
</feature>
<dbReference type="PROSITE" id="PS51762">
    <property type="entry name" value="GH16_2"/>
    <property type="match status" value="1"/>
</dbReference>
<dbReference type="PROSITE" id="PS51257">
    <property type="entry name" value="PROKAR_LIPOPROTEIN"/>
    <property type="match status" value="1"/>
</dbReference>